<evidence type="ECO:0000256" key="3">
    <source>
        <dbReference type="SAM" id="MobiDB-lite"/>
    </source>
</evidence>
<dbReference type="CDD" id="cd00157">
    <property type="entry name" value="Rho"/>
    <property type="match status" value="1"/>
</dbReference>
<comment type="caution">
    <text evidence="4">The sequence shown here is derived from an EMBL/GenBank/DDBJ whole genome shotgun (WGS) entry which is preliminary data.</text>
</comment>
<dbReference type="PRINTS" id="PR00449">
    <property type="entry name" value="RASTRNSFRMNG"/>
</dbReference>
<feature type="region of interest" description="Disordered" evidence="3">
    <location>
        <begin position="231"/>
        <end position="259"/>
    </location>
</feature>
<dbReference type="GO" id="GO:0005525">
    <property type="term" value="F:GTP binding"/>
    <property type="evidence" value="ECO:0007669"/>
    <property type="project" value="UniProtKB-KW"/>
</dbReference>
<dbReference type="EMBL" id="NIVC01000092">
    <property type="protein sequence ID" value="PAA91249.1"/>
    <property type="molecule type" value="Genomic_DNA"/>
</dbReference>
<keyword evidence="5" id="KW-1185">Reference proteome</keyword>
<dbReference type="AlphaFoldDB" id="A0A267H133"/>
<sequence>MLRYSGGGGGGGGANLEASSTSTGNSRTSSSFMNFKCCAVGDAGVGKTSMLMAYCVEGWQPNRGFIPGIYVPNRPFIVPSGDSGTCITLTIKDTRGAPEAEELRAYDCAGADCLLVCFSVVDKESYNSVESHWLPFMARTCPDAALLLVGTKTDLRKQPQDASARLSAVVDEEVGSRNSAKRISETEISSKMGAKLAKKIRAYQYLECSSMDKDSLETVFTTAIRTFTENPTADQAGCNSATTKDKMDSSGGGKKCLIS</sequence>
<keyword evidence="1" id="KW-0547">Nucleotide-binding</keyword>
<name>A0A267H133_9PLAT</name>
<dbReference type="InterPro" id="IPR027417">
    <property type="entry name" value="P-loop_NTPase"/>
</dbReference>
<evidence type="ECO:0000313" key="4">
    <source>
        <dbReference type="EMBL" id="PAA91249.1"/>
    </source>
</evidence>
<feature type="compositionally biased region" description="Gly residues" evidence="3">
    <location>
        <begin position="1"/>
        <end position="14"/>
    </location>
</feature>
<dbReference type="GO" id="GO:0003924">
    <property type="term" value="F:GTPase activity"/>
    <property type="evidence" value="ECO:0007669"/>
    <property type="project" value="InterPro"/>
</dbReference>
<evidence type="ECO:0000256" key="2">
    <source>
        <dbReference type="ARBA" id="ARBA00023134"/>
    </source>
</evidence>
<dbReference type="Proteomes" id="UP000215902">
    <property type="component" value="Unassembled WGS sequence"/>
</dbReference>
<dbReference type="PROSITE" id="PS51419">
    <property type="entry name" value="RAB"/>
    <property type="match status" value="1"/>
</dbReference>
<dbReference type="Pfam" id="PF00071">
    <property type="entry name" value="Ras"/>
    <property type="match status" value="1"/>
</dbReference>
<dbReference type="PANTHER" id="PTHR24072">
    <property type="entry name" value="RHO FAMILY GTPASE"/>
    <property type="match status" value="1"/>
</dbReference>
<dbReference type="SMART" id="SM00174">
    <property type="entry name" value="RHO"/>
    <property type="match status" value="1"/>
</dbReference>
<feature type="region of interest" description="Disordered" evidence="3">
    <location>
        <begin position="1"/>
        <end position="30"/>
    </location>
</feature>
<dbReference type="STRING" id="282301.A0A267H133"/>
<dbReference type="Gene3D" id="3.40.50.300">
    <property type="entry name" value="P-loop containing nucleotide triphosphate hydrolases"/>
    <property type="match status" value="1"/>
</dbReference>
<dbReference type="OrthoDB" id="8830751at2759"/>
<keyword evidence="2" id="KW-0342">GTP-binding</keyword>
<evidence type="ECO:0000313" key="5">
    <source>
        <dbReference type="Proteomes" id="UP000215902"/>
    </source>
</evidence>
<dbReference type="PROSITE" id="PS51420">
    <property type="entry name" value="RHO"/>
    <property type="match status" value="1"/>
</dbReference>
<reference evidence="4 5" key="1">
    <citation type="submission" date="2017-06" db="EMBL/GenBank/DDBJ databases">
        <title>A platform for efficient transgenesis in Macrostomum lignano, a flatworm model organism for stem cell research.</title>
        <authorList>
            <person name="Berezikov E."/>
        </authorList>
    </citation>
    <scope>NUCLEOTIDE SEQUENCE [LARGE SCALE GENOMIC DNA]</scope>
    <source>
        <strain evidence="4">DV1</strain>
        <tissue evidence="4">Whole organism</tissue>
    </source>
</reference>
<organism evidence="4 5">
    <name type="scientific">Macrostomum lignano</name>
    <dbReference type="NCBI Taxonomy" id="282301"/>
    <lineage>
        <taxon>Eukaryota</taxon>
        <taxon>Metazoa</taxon>
        <taxon>Spiralia</taxon>
        <taxon>Lophotrochozoa</taxon>
        <taxon>Platyhelminthes</taxon>
        <taxon>Rhabditophora</taxon>
        <taxon>Macrostomorpha</taxon>
        <taxon>Macrostomida</taxon>
        <taxon>Macrostomidae</taxon>
        <taxon>Macrostomum</taxon>
    </lineage>
</organism>
<dbReference type="InterPro" id="IPR003578">
    <property type="entry name" value="Small_GTPase_Rho"/>
</dbReference>
<feature type="compositionally biased region" description="Polar residues" evidence="3">
    <location>
        <begin position="231"/>
        <end position="242"/>
    </location>
</feature>
<feature type="compositionally biased region" description="Gly residues" evidence="3">
    <location>
        <begin position="250"/>
        <end position="259"/>
    </location>
</feature>
<feature type="compositionally biased region" description="Low complexity" evidence="3">
    <location>
        <begin position="19"/>
        <end position="30"/>
    </location>
</feature>
<dbReference type="SUPFAM" id="SSF52540">
    <property type="entry name" value="P-loop containing nucleoside triphosphate hydrolases"/>
    <property type="match status" value="1"/>
</dbReference>
<dbReference type="SMART" id="SM00175">
    <property type="entry name" value="RAB"/>
    <property type="match status" value="1"/>
</dbReference>
<gene>
    <name evidence="4" type="ORF">BOX15_Mlig020201g1</name>
</gene>
<protein>
    <submittedName>
        <fullName evidence="4">Uncharacterized protein</fullName>
    </submittedName>
</protein>
<dbReference type="InterPro" id="IPR001806">
    <property type="entry name" value="Small_GTPase"/>
</dbReference>
<evidence type="ECO:0000256" key="1">
    <source>
        <dbReference type="ARBA" id="ARBA00022741"/>
    </source>
</evidence>
<proteinExistence type="predicted"/>
<accession>A0A267H133</accession>
<dbReference type="GO" id="GO:0007264">
    <property type="term" value="P:small GTPase-mediated signal transduction"/>
    <property type="evidence" value="ECO:0007669"/>
    <property type="project" value="InterPro"/>
</dbReference>